<accession>A0A7S4G1U4</accession>
<sequence>MYHPGADVVLWGFTSTSSSPDMLSNPMFCGSHGDRVTYEYTVRQMAYVINEFSDFPIENEVLLEPMCCFTVKEVVNLCTFGSVLPHVGVDGGAGLCLVAAEQDDTGCEVMKMT</sequence>
<gene>
    <name evidence="1" type="ORF">EGYM00163_LOCUS33740</name>
</gene>
<evidence type="ECO:0000313" key="1">
    <source>
        <dbReference type="EMBL" id="CAE0822539.1"/>
    </source>
</evidence>
<reference evidence="1" key="1">
    <citation type="submission" date="2021-01" db="EMBL/GenBank/DDBJ databases">
        <authorList>
            <person name="Corre E."/>
            <person name="Pelletier E."/>
            <person name="Niang G."/>
            <person name="Scheremetjew M."/>
            <person name="Finn R."/>
            <person name="Kale V."/>
            <person name="Holt S."/>
            <person name="Cochrane G."/>
            <person name="Meng A."/>
            <person name="Brown T."/>
            <person name="Cohen L."/>
        </authorList>
    </citation>
    <scope>NUCLEOTIDE SEQUENCE</scope>
    <source>
        <strain evidence="1">CCMP1594</strain>
    </source>
</reference>
<name>A0A7S4G1U4_9EUGL</name>
<proteinExistence type="predicted"/>
<dbReference type="AlphaFoldDB" id="A0A7S4G1U4"/>
<dbReference type="Gene3D" id="3.90.176.10">
    <property type="entry name" value="Toxin ADP-ribosyltransferase, Chain A, domain 1"/>
    <property type="match status" value="1"/>
</dbReference>
<dbReference type="EMBL" id="HBJA01097496">
    <property type="protein sequence ID" value="CAE0822539.1"/>
    <property type="molecule type" value="Transcribed_RNA"/>
</dbReference>
<protein>
    <submittedName>
        <fullName evidence="1">Uncharacterized protein</fullName>
    </submittedName>
</protein>
<dbReference type="SUPFAM" id="SSF56399">
    <property type="entry name" value="ADP-ribosylation"/>
    <property type="match status" value="1"/>
</dbReference>
<organism evidence="1">
    <name type="scientific">Eutreptiella gymnastica</name>
    <dbReference type="NCBI Taxonomy" id="73025"/>
    <lineage>
        <taxon>Eukaryota</taxon>
        <taxon>Discoba</taxon>
        <taxon>Euglenozoa</taxon>
        <taxon>Euglenida</taxon>
        <taxon>Spirocuta</taxon>
        <taxon>Euglenophyceae</taxon>
        <taxon>Eutreptiales</taxon>
        <taxon>Eutreptiaceae</taxon>
        <taxon>Eutreptiella</taxon>
    </lineage>
</organism>